<dbReference type="GO" id="GO:0016020">
    <property type="term" value="C:membrane"/>
    <property type="evidence" value="ECO:0007669"/>
    <property type="project" value="UniProtKB-SubCell"/>
</dbReference>
<dbReference type="InterPro" id="IPR005496">
    <property type="entry name" value="Integral_membrane_TerC"/>
</dbReference>
<organism evidence="8 9">
    <name type="scientific">Arthrobacter woluwensis</name>
    <dbReference type="NCBI Taxonomy" id="156980"/>
    <lineage>
        <taxon>Bacteria</taxon>
        <taxon>Bacillati</taxon>
        <taxon>Actinomycetota</taxon>
        <taxon>Actinomycetes</taxon>
        <taxon>Micrococcales</taxon>
        <taxon>Micrococcaceae</taxon>
        <taxon>Arthrobacter</taxon>
    </lineage>
</organism>
<gene>
    <name evidence="8" type="ORF">SAMN04489745_2306</name>
</gene>
<keyword evidence="5 7" id="KW-0472">Membrane</keyword>
<keyword evidence="4 7" id="KW-1133">Transmembrane helix</keyword>
<feature type="transmembrane region" description="Helical" evidence="7">
    <location>
        <begin position="258"/>
        <end position="276"/>
    </location>
</feature>
<feature type="transmembrane region" description="Helical" evidence="7">
    <location>
        <begin position="296"/>
        <end position="319"/>
    </location>
</feature>
<dbReference type="EMBL" id="FNSN01000003">
    <property type="protein sequence ID" value="SEC19759.1"/>
    <property type="molecule type" value="Genomic_DNA"/>
</dbReference>
<comment type="subcellular location">
    <subcellularLocation>
        <location evidence="1">Membrane</location>
        <topology evidence="1">Multi-pass membrane protein</topology>
    </subcellularLocation>
</comment>
<feature type="transmembrane region" description="Helical" evidence="7">
    <location>
        <begin position="192"/>
        <end position="212"/>
    </location>
</feature>
<accession>A0A1H4QJM0</accession>
<evidence type="ECO:0000256" key="5">
    <source>
        <dbReference type="ARBA" id="ARBA00023136"/>
    </source>
</evidence>
<evidence type="ECO:0000256" key="2">
    <source>
        <dbReference type="ARBA" id="ARBA00007511"/>
    </source>
</evidence>
<evidence type="ECO:0000313" key="9">
    <source>
        <dbReference type="Proteomes" id="UP000182652"/>
    </source>
</evidence>
<dbReference type="InterPro" id="IPR022369">
    <property type="entry name" value="Integral_membrane_TerC_rswitch"/>
</dbReference>
<dbReference type="RefSeq" id="WP_082724079.1">
    <property type="nucleotide sequence ID" value="NZ_FNSN01000003.1"/>
</dbReference>
<evidence type="ECO:0000256" key="3">
    <source>
        <dbReference type="ARBA" id="ARBA00022692"/>
    </source>
</evidence>
<reference evidence="8 9" key="1">
    <citation type="submission" date="2016-10" db="EMBL/GenBank/DDBJ databases">
        <authorList>
            <person name="de Groot N.N."/>
        </authorList>
    </citation>
    <scope>NUCLEOTIDE SEQUENCE [LARGE SCALE GENOMIC DNA]</scope>
    <source>
        <strain evidence="8 9">DSM 10495</strain>
    </source>
</reference>
<dbReference type="PANTHER" id="PTHR30238">
    <property type="entry name" value="MEMBRANE BOUND PREDICTED REDOX MODULATOR"/>
    <property type="match status" value="1"/>
</dbReference>
<evidence type="ECO:0000313" key="8">
    <source>
        <dbReference type="EMBL" id="SEC19759.1"/>
    </source>
</evidence>
<feature type="transmembrane region" description="Helical" evidence="7">
    <location>
        <begin position="224"/>
        <end position="246"/>
    </location>
</feature>
<dbReference type="Proteomes" id="UP000182652">
    <property type="component" value="Unassembled WGS sequence"/>
</dbReference>
<feature type="transmembrane region" description="Helical" evidence="7">
    <location>
        <begin position="69"/>
        <end position="92"/>
    </location>
</feature>
<name>A0A1H4QJM0_9MICC</name>
<dbReference type="PANTHER" id="PTHR30238:SF0">
    <property type="entry name" value="THYLAKOID MEMBRANE PROTEIN TERC, CHLOROPLASTIC"/>
    <property type="match status" value="1"/>
</dbReference>
<feature type="transmembrane region" description="Helical" evidence="7">
    <location>
        <begin position="104"/>
        <end position="126"/>
    </location>
</feature>
<feature type="transmembrane region" description="Helical" evidence="7">
    <location>
        <begin position="132"/>
        <end position="149"/>
    </location>
</feature>
<dbReference type="NCBIfam" id="TIGR03718">
    <property type="entry name" value="R_switched_Alx"/>
    <property type="match status" value="1"/>
</dbReference>
<keyword evidence="3 7" id="KW-0812">Transmembrane</keyword>
<evidence type="ECO:0000256" key="6">
    <source>
        <dbReference type="SAM" id="MobiDB-lite"/>
    </source>
</evidence>
<dbReference type="Pfam" id="PF03741">
    <property type="entry name" value="TerC"/>
    <property type="match status" value="1"/>
</dbReference>
<proteinExistence type="inferred from homology"/>
<feature type="transmembrane region" description="Helical" evidence="7">
    <location>
        <begin position="6"/>
        <end position="28"/>
    </location>
</feature>
<keyword evidence="9" id="KW-1185">Reference proteome</keyword>
<dbReference type="AlphaFoldDB" id="A0A1H4QJM0"/>
<feature type="transmembrane region" description="Helical" evidence="7">
    <location>
        <begin position="40"/>
        <end position="63"/>
    </location>
</feature>
<feature type="compositionally biased region" description="Low complexity" evidence="6">
    <location>
        <begin position="354"/>
        <end position="363"/>
    </location>
</feature>
<sequence>MPELPLWFEVGSFVVLGIVLLVDLLMVLKRPHEPSMKEAGLWVGFYVTLALVFAGLMFAFTGAEYGSQFVAGWVTEYSLSIDNLFVFIIIMARFSVPRKYQQEALMVGIIIALVLRGIFILLGAVIIEQFSWVFYIFGAFLLWTAYNQAKDDSEDDEDGGDNRLVRWFSKILPMHNEFNGGKATVKINGKRLFTPMLLVFLTLGMTDLIFALDSIPAIFGLTKSPFIVFTANIFALMGLRQLYFLLGGLMERLIYLKHALSIILAFIGFKLIFHAMHENELPFINGGQHIEWAPDIPTSFSLIFILGTIVLAVVASLAVSKKREGREATEHQISRTAERVAHQQEVVARREAEAQAQAQAEAAESVEPGKTPEQR</sequence>
<feature type="region of interest" description="Disordered" evidence="6">
    <location>
        <begin position="350"/>
        <end position="375"/>
    </location>
</feature>
<comment type="similarity">
    <text evidence="2">Belongs to the TerC family.</text>
</comment>
<protein>
    <submittedName>
        <fullName evidence="8">Tellurite resistance protein TerC</fullName>
    </submittedName>
</protein>
<evidence type="ECO:0000256" key="7">
    <source>
        <dbReference type="SAM" id="Phobius"/>
    </source>
</evidence>
<dbReference type="STRING" id="156980.SAMN04489745_2306"/>
<evidence type="ECO:0000256" key="1">
    <source>
        <dbReference type="ARBA" id="ARBA00004141"/>
    </source>
</evidence>
<evidence type="ECO:0000256" key="4">
    <source>
        <dbReference type="ARBA" id="ARBA00022989"/>
    </source>
</evidence>